<evidence type="ECO:0000313" key="3">
    <source>
        <dbReference type="Proteomes" id="UP001210380"/>
    </source>
</evidence>
<gene>
    <name evidence="2" type="ORF">OU415_00355</name>
</gene>
<dbReference type="EMBL" id="JAQGLA010000001">
    <property type="protein sequence ID" value="MDA3623861.1"/>
    <property type="molecule type" value="Genomic_DNA"/>
</dbReference>
<accession>A0ABT4UQ61</accession>
<name>A0ABT4UQ61_9PSEU</name>
<dbReference type="RefSeq" id="WP_270946429.1">
    <property type="nucleotide sequence ID" value="NZ_JAQGLA010000001.1"/>
</dbReference>
<organism evidence="2 3">
    <name type="scientific">Saccharopolyspora oryzae</name>
    <dbReference type="NCBI Taxonomy" id="2997343"/>
    <lineage>
        <taxon>Bacteria</taxon>
        <taxon>Bacillati</taxon>
        <taxon>Actinomycetota</taxon>
        <taxon>Actinomycetes</taxon>
        <taxon>Pseudonocardiales</taxon>
        <taxon>Pseudonocardiaceae</taxon>
        <taxon>Saccharopolyspora</taxon>
    </lineage>
</organism>
<comment type="caution">
    <text evidence="2">The sequence shown here is derived from an EMBL/GenBank/DDBJ whole genome shotgun (WGS) entry which is preliminary data.</text>
</comment>
<proteinExistence type="predicted"/>
<dbReference type="Proteomes" id="UP001210380">
    <property type="component" value="Unassembled WGS sequence"/>
</dbReference>
<evidence type="ECO:0000256" key="1">
    <source>
        <dbReference type="SAM" id="MobiDB-lite"/>
    </source>
</evidence>
<feature type="region of interest" description="Disordered" evidence="1">
    <location>
        <begin position="38"/>
        <end position="59"/>
    </location>
</feature>
<reference evidence="2 3" key="1">
    <citation type="submission" date="2022-11" db="EMBL/GenBank/DDBJ databases">
        <title>Draft genome sequence of Saccharopolyspora sp. WRP15-2 isolated from rhizosphere soils of wild rice in Thailand.</title>
        <authorList>
            <person name="Duangmal K."/>
            <person name="Kammanee S."/>
            <person name="Muangham S."/>
        </authorList>
    </citation>
    <scope>NUCLEOTIDE SEQUENCE [LARGE SCALE GENOMIC DNA]</scope>
    <source>
        <strain evidence="2 3">WRP15-2</strain>
    </source>
</reference>
<protein>
    <submittedName>
        <fullName evidence="2">Uncharacterized protein</fullName>
    </submittedName>
</protein>
<keyword evidence="3" id="KW-1185">Reference proteome</keyword>
<evidence type="ECO:0000313" key="2">
    <source>
        <dbReference type="EMBL" id="MDA3623861.1"/>
    </source>
</evidence>
<sequence length="59" mass="6334">MTTGSESPIYDTLIGELLCDPEKTWSVPPPPSFAELLDGQSADDAHFDTAAPEWPVSAE</sequence>